<keyword evidence="1" id="KW-0472">Membrane</keyword>
<feature type="transmembrane region" description="Helical" evidence="1">
    <location>
        <begin position="115"/>
        <end position="133"/>
    </location>
</feature>
<gene>
    <name evidence="2" type="ORF">CBM15_14290</name>
</gene>
<name>A0ABX3ZEV2_9BACL</name>
<keyword evidence="3" id="KW-1185">Reference proteome</keyword>
<proteinExistence type="predicted"/>
<accession>A0ABX3ZEV2</accession>
<dbReference type="Proteomes" id="UP000196594">
    <property type="component" value="Unassembled WGS sequence"/>
</dbReference>
<dbReference type="InterPro" id="IPR021359">
    <property type="entry name" value="DUF2812"/>
</dbReference>
<organism evidence="2 3">
    <name type="scientific">Solibacillus kalamii</name>
    <dbReference type="NCBI Taxonomy" id="1748298"/>
    <lineage>
        <taxon>Bacteria</taxon>
        <taxon>Bacillati</taxon>
        <taxon>Bacillota</taxon>
        <taxon>Bacilli</taxon>
        <taxon>Bacillales</taxon>
        <taxon>Caryophanaceae</taxon>
        <taxon>Solibacillus</taxon>
    </lineage>
</organism>
<reference evidence="2 3" key="1">
    <citation type="journal article" date="2017" name="Int. J. Syst. Evol. Microbiol.">
        <title>Solibacillus kalamii sp. nov., isolated from a high-efficiency particulate arrestance filter system used in the International Space Station.</title>
        <authorList>
            <person name="Checinska Sielaff A."/>
            <person name="Kumar R.M."/>
            <person name="Pal D."/>
            <person name="Mayilraj S."/>
            <person name="Venkateswaran K."/>
        </authorList>
    </citation>
    <scope>NUCLEOTIDE SEQUENCE [LARGE SCALE GENOMIC DNA]</scope>
    <source>
        <strain evidence="2 3">ISSFR-015</strain>
    </source>
</reference>
<dbReference type="Pfam" id="PF11193">
    <property type="entry name" value="DUF2812"/>
    <property type="match status" value="1"/>
</dbReference>
<protein>
    <recommendedName>
        <fullName evidence="4">DUF2812 domain-containing protein</fullName>
    </recommendedName>
</protein>
<evidence type="ECO:0000256" key="1">
    <source>
        <dbReference type="SAM" id="Phobius"/>
    </source>
</evidence>
<feature type="transmembrane region" description="Helical" evidence="1">
    <location>
        <begin position="204"/>
        <end position="232"/>
    </location>
</feature>
<sequence length="237" mass="26655">MTKTKYMMSGGLAFSEQKDLEKLHKLSLEGWHVRSFSFLGYTLEKGECADYVYSIDYRTLENTDEEYFELFKDAGWSLVDSAGDIHLFRAAPNTKPIYTDRDTTIEKYKNQVKPLQPASMILVPSTIISWMITQQTFGIIHTISFILALLFTVITIPLLWTALTAFGNQWKAENKNGFVIATKLIPAVTVLIAIYALLQSDLKAVQIVAAAVIGATVFVAFISLLMSLYHLIKVRKA</sequence>
<evidence type="ECO:0008006" key="4">
    <source>
        <dbReference type="Google" id="ProtNLM"/>
    </source>
</evidence>
<dbReference type="EMBL" id="NHNT01000010">
    <property type="protein sequence ID" value="OUZ38249.1"/>
    <property type="molecule type" value="Genomic_DNA"/>
</dbReference>
<keyword evidence="1" id="KW-1133">Transmembrane helix</keyword>
<comment type="caution">
    <text evidence="2">The sequence shown here is derived from an EMBL/GenBank/DDBJ whole genome shotgun (WGS) entry which is preliminary data.</text>
</comment>
<keyword evidence="1" id="KW-0812">Transmembrane</keyword>
<evidence type="ECO:0000313" key="3">
    <source>
        <dbReference type="Proteomes" id="UP000196594"/>
    </source>
</evidence>
<dbReference type="RefSeq" id="WP_087618039.1">
    <property type="nucleotide sequence ID" value="NZ_JAFBEY010000015.1"/>
</dbReference>
<feature type="transmembrane region" description="Helical" evidence="1">
    <location>
        <begin position="139"/>
        <end position="166"/>
    </location>
</feature>
<feature type="transmembrane region" description="Helical" evidence="1">
    <location>
        <begin position="178"/>
        <end position="198"/>
    </location>
</feature>
<evidence type="ECO:0000313" key="2">
    <source>
        <dbReference type="EMBL" id="OUZ38249.1"/>
    </source>
</evidence>